<evidence type="ECO:0000313" key="2">
    <source>
        <dbReference type="EMBL" id="PFG29252.1"/>
    </source>
</evidence>
<dbReference type="RefSeq" id="WP_098405859.1">
    <property type="nucleotide sequence ID" value="NZ_PDJE01000001.1"/>
</dbReference>
<dbReference type="Proteomes" id="UP000221369">
    <property type="component" value="Unassembled WGS sequence"/>
</dbReference>
<feature type="signal peptide" evidence="1">
    <location>
        <begin position="1"/>
        <end position="33"/>
    </location>
</feature>
<organism evidence="2 3">
    <name type="scientific">Paramicrobacterium agarici</name>
    <dbReference type="NCBI Taxonomy" id="630514"/>
    <lineage>
        <taxon>Bacteria</taxon>
        <taxon>Bacillati</taxon>
        <taxon>Actinomycetota</taxon>
        <taxon>Actinomycetes</taxon>
        <taxon>Micrococcales</taxon>
        <taxon>Microbacteriaceae</taxon>
        <taxon>Paramicrobacterium</taxon>
    </lineage>
</organism>
<sequence>MTTISGTNTTAMRGFRRAAAVIGILSISLTACATSAPEAEPAAGSAGEGPQFEFLDAGDGVAIRTGDDWSLPAGVTPASNSGFFSEEASTSDHVFTRSVDVSWRQIQPEAGELDRTSSGEAQGMSFASLDDQLAEQGPFWMRIFASGETWAPDWVVEDCGVSTYGPDYDGQRHLPIWDECVWGHLMDTYETLFVDGGLAADPQLAFVYVPGAFTWAEFDYEMITAAVDAGDLDLKTYLSWYDHAWTDLADLFGDNANKLVFTGEDYPWGPFGADDDLLAKQAVEAGLGIRTGITELSNFHLSEAPAYGSRVLPNGHMVLDDTLPVHDGTRIVATENECYNDCGYETDDPYYAVRQSNLKALQLHTNWIYVVPEPSYFAEYPEHWDWVRLSMGQTAETSADAWAALRDAEDMYWAGDEAGPFDGEWETRPWVRNLERWLVQVDEPGSVAHRSDVDVHTEVFEPDNGEAHEGLATDVAGGDTGFVFELDARFAAASSGSSDPVVKVTYLDEGTGTFTVDVGDWSSPEIERTGDGQWKTATVALPDDAFDADNTRFRVSLSDAADDLTVRFVRVVRA</sequence>
<keyword evidence="3" id="KW-1185">Reference proteome</keyword>
<proteinExistence type="predicted"/>
<evidence type="ECO:0000313" key="3">
    <source>
        <dbReference type="Proteomes" id="UP000221369"/>
    </source>
</evidence>
<comment type="caution">
    <text evidence="2">The sequence shown here is derived from an EMBL/GenBank/DDBJ whole genome shotgun (WGS) entry which is preliminary data.</text>
</comment>
<dbReference type="AlphaFoldDB" id="A0A2A9DTE6"/>
<accession>A0A2A9DTE6</accession>
<gene>
    <name evidence="2" type="ORF">ATJ78_0152</name>
</gene>
<protein>
    <submittedName>
        <fullName evidence="2">Uncharacterized protein</fullName>
    </submittedName>
</protein>
<name>A0A2A9DTE6_9MICO</name>
<keyword evidence="1" id="KW-0732">Signal</keyword>
<evidence type="ECO:0000256" key="1">
    <source>
        <dbReference type="SAM" id="SignalP"/>
    </source>
</evidence>
<dbReference type="EMBL" id="PDJE01000001">
    <property type="protein sequence ID" value="PFG29252.1"/>
    <property type="molecule type" value="Genomic_DNA"/>
</dbReference>
<feature type="chain" id="PRO_5012540971" evidence="1">
    <location>
        <begin position="34"/>
        <end position="574"/>
    </location>
</feature>
<reference evidence="2 3" key="1">
    <citation type="submission" date="2017-10" db="EMBL/GenBank/DDBJ databases">
        <title>Sequencing the genomes of 1000 actinobacteria strains.</title>
        <authorList>
            <person name="Klenk H.-P."/>
        </authorList>
    </citation>
    <scope>NUCLEOTIDE SEQUENCE [LARGE SCALE GENOMIC DNA]</scope>
    <source>
        <strain evidence="2 3">DSM 21798</strain>
    </source>
</reference>